<geneLocation type="plasmid" evidence="1 2">
    <name>pDEIPE01</name>
</geneLocation>
<dbReference type="InterPro" id="IPR034660">
    <property type="entry name" value="DinB/YfiT-like"/>
</dbReference>
<evidence type="ECO:0000313" key="2">
    <source>
        <dbReference type="Proteomes" id="UP000010467"/>
    </source>
</evidence>
<protein>
    <recommendedName>
        <fullName evidence="3">DinB family protein</fullName>
    </recommendedName>
</protein>
<keyword evidence="1" id="KW-0614">Plasmid</keyword>
<keyword evidence="2" id="KW-1185">Reference proteome</keyword>
<name>L0A6Q6_DEIPD</name>
<dbReference type="EMBL" id="CP003383">
    <property type="protein sequence ID" value="AFZ69563.1"/>
    <property type="molecule type" value="Genomic_DNA"/>
</dbReference>
<sequence>MKDTQQLLRHQLASLAYRTNKALHGAPAGFEAFELGYGVRTPHALLRHMTGLLSYTIRLLEEQPDSPLDDQPWAQECQRFTSVLATLDQVLQQRTNLALGEAQLLLQGPLSDAMAHAGQLALLRRAAGAPISPENFTRADIHVRHLQPED</sequence>
<evidence type="ECO:0000313" key="1">
    <source>
        <dbReference type="EMBL" id="AFZ69563.1"/>
    </source>
</evidence>
<dbReference type="PATRIC" id="fig|937777.3.peg.4229"/>
<evidence type="ECO:0008006" key="3">
    <source>
        <dbReference type="Google" id="ProtNLM"/>
    </source>
</evidence>
<accession>L0A6Q6</accession>
<dbReference type="KEGG" id="dpd:Deipe_4200"/>
<dbReference type="HOGENOM" id="CLU_124378_0_0_0"/>
<dbReference type="RefSeq" id="WP_015231464.1">
    <property type="nucleotide sequence ID" value="NC_019789.1"/>
</dbReference>
<dbReference type="Proteomes" id="UP000010467">
    <property type="component" value="Plasmid pDEIPE01"/>
</dbReference>
<dbReference type="AlphaFoldDB" id="L0A6Q6"/>
<dbReference type="SUPFAM" id="SSF109854">
    <property type="entry name" value="DinB/YfiT-like putative metalloenzymes"/>
    <property type="match status" value="1"/>
</dbReference>
<gene>
    <name evidence="1" type="ordered locus">Deipe_4200</name>
</gene>
<proteinExistence type="predicted"/>
<reference evidence="2" key="1">
    <citation type="submission" date="2012-03" db="EMBL/GenBank/DDBJ databases">
        <title>Complete sequence of plasmid 1 of Deinococcus peraridilitoris DSM 19664.</title>
        <authorList>
            <person name="Lucas S."/>
            <person name="Copeland A."/>
            <person name="Lapidus A."/>
            <person name="Glavina del Rio T."/>
            <person name="Dalin E."/>
            <person name="Tice H."/>
            <person name="Bruce D."/>
            <person name="Goodwin L."/>
            <person name="Pitluck S."/>
            <person name="Peters L."/>
            <person name="Mikhailova N."/>
            <person name="Lu M."/>
            <person name="Kyrpides N."/>
            <person name="Mavromatis K."/>
            <person name="Ivanova N."/>
            <person name="Brettin T."/>
            <person name="Detter J.C."/>
            <person name="Han C."/>
            <person name="Larimer F."/>
            <person name="Land M."/>
            <person name="Hauser L."/>
            <person name="Markowitz V."/>
            <person name="Cheng J.-F."/>
            <person name="Hugenholtz P."/>
            <person name="Woyke T."/>
            <person name="Wu D."/>
            <person name="Pukall R."/>
            <person name="Steenblock K."/>
            <person name="Brambilla E."/>
            <person name="Klenk H.-P."/>
            <person name="Eisen J.A."/>
        </authorList>
    </citation>
    <scope>NUCLEOTIDE SEQUENCE [LARGE SCALE GENOMIC DNA]</scope>
    <source>
        <strain evidence="2">DSM 19664 / LMG 22246 / CIP 109416 / KR-200</strain>
        <plasmid evidence="2">Plasmid pDEIPE01</plasmid>
    </source>
</reference>
<organism evidence="1 2">
    <name type="scientific">Deinococcus peraridilitoris (strain DSM 19664 / LMG 22246 / CIP 109416 / KR-200)</name>
    <dbReference type="NCBI Taxonomy" id="937777"/>
    <lineage>
        <taxon>Bacteria</taxon>
        <taxon>Thermotogati</taxon>
        <taxon>Deinococcota</taxon>
        <taxon>Deinococci</taxon>
        <taxon>Deinococcales</taxon>
        <taxon>Deinococcaceae</taxon>
        <taxon>Deinococcus</taxon>
    </lineage>
</organism>